<accession>U7QDU4</accession>
<dbReference type="GO" id="GO:0016787">
    <property type="term" value="F:hydrolase activity"/>
    <property type="evidence" value="ECO:0007669"/>
    <property type="project" value="UniProtKB-KW"/>
</dbReference>
<proteinExistence type="predicted"/>
<gene>
    <name evidence="1" type="ORF">M595_4670</name>
</gene>
<dbReference type="RefSeq" id="WP_023068362.1">
    <property type="nucleotide sequence ID" value="NZ_AUZM01000059.1"/>
</dbReference>
<organism evidence="1 2">
    <name type="scientific">Lyngbya aestuarii BL J</name>
    <dbReference type="NCBI Taxonomy" id="1348334"/>
    <lineage>
        <taxon>Bacteria</taxon>
        <taxon>Bacillati</taxon>
        <taxon>Cyanobacteriota</taxon>
        <taxon>Cyanophyceae</taxon>
        <taxon>Oscillatoriophycideae</taxon>
        <taxon>Oscillatoriales</taxon>
        <taxon>Microcoleaceae</taxon>
        <taxon>Lyngbya</taxon>
    </lineage>
</organism>
<keyword evidence="2" id="KW-1185">Reference proteome</keyword>
<dbReference type="CDD" id="cd11532">
    <property type="entry name" value="NTP-PPase_COG4997"/>
    <property type="match status" value="1"/>
</dbReference>
<protein>
    <submittedName>
        <fullName evidence="1">Putative mazG nucleotide pyrophosphohydrolase</fullName>
    </submittedName>
</protein>
<evidence type="ECO:0000313" key="2">
    <source>
        <dbReference type="Proteomes" id="UP000017127"/>
    </source>
</evidence>
<dbReference type="InterPro" id="IPR038735">
    <property type="entry name" value="MSMEG_1276-like_NTP-PPase_dom"/>
</dbReference>
<name>U7QDU4_9CYAN</name>
<sequence length="110" mass="12640">MRQEHNKLVRDLIPEIICQAGHQCDTIILSESEYRQALRDKLLEEAQEAVTANEEDLIEELADLLDVIDALIESHNINQESILLTRDQKRAEKGGFTQKIKLLWTEEQSG</sequence>
<evidence type="ECO:0000313" key="1">
    <source>
        <dbReference type="EMBL" id="ERT05372.1"/>
    </source>
</evidence>
<dbReference type="AlphaFoldDB" id="U7QDU4"/>
<comment type="caution">
    <text evidence="1">The sequence shown here is derived from an EMBL/GenBank/DDBJ whole genome shotgun (WGS) entry which is preliminary data.</text>
</comment>
<keyword evidence="1" id="KW-0378">Hydrolase</keyword>
<dbReference type="SUPFAM" id="SSF101386">
    <property type="entry name" value="all-alpha NTP pyrophosphatases"/>
    <property type="match status" value="1"/>
</dbReference>
<dbReference type="OrthoDB" id="9813491at2"/>
<dbReference type="Proteomes" id="UP000017127">
    <property type="component" value="Unassembled WGS sequence"/>
</dbReference>
<dbReference type="EMBL" id="AUZM01000059">
    <property type="protein sequence ID" value="ERT05372.1"/>
    <property type="molecule type" value="Genomic_DNA"/>
</dbReference>
<reference evidence="1 2" key="1">
    <citation type="journal article" date="2013" name="Front. Microbiol.">
        <title>Comparative genomic analyses of the cyanobacterium, Lyngbya aestuarii BL J, a powerful hydrogen producer.</title>
        <authorList>
            <person name="Kothari A."/>
            <person name="Vaughn M."/>
            <person name="Garcia-Pichel F."/>
        </authorList>
    </citation>
    <scope>NUCLEOTIDE SEQUENCE [LARGE SCALE GENOMIC DNA]</scope>
    <source>
        <strain evidence="1 2">BL J</strain>
    </source>
</reference>